<proteinExistence type="predicted"/>
<organism evidence="1 2">
    <name type="scientific">Algoriphagus antarcticus</name>
    <dbReference type="NCBI Taxonomy" id="238540"/>
    <lineage>
        <taxon>Bacteria</taxon>
        <taxon>Pseudomonadati</taxon>
        <taxon>Bacteroidota</taxon>
        <taxon>Cytophagia</taxon>
        <taxon>Cytophagales</taxon>
        <taxon>Cyclobacteriaceae</taxon>
        <taxon>Algoriphagus</taxon>
    </lineage>
</organism>
<dbReference type="EMBL" id="QUNF01000029">
    <property type="protein sequence ID" value="REG81104.1"/>
    <property type="molecule type" value="Genomic_DNA"/>
</dbReference>
<protein>
    <submittedName>
        <fullName evidence="1">Uncharacterized protein</fullName>
    </submittedName>
</protein>
<accession>A0A3E0DES2</accession>
<reference evidence="1 2" key="1">
    <citation type="submission" date="2018-08" db="EMBL/GenBank/DDBJ databases">
        <title>Genomic Encyclopedia of Archaeal and Bacterial Type Strains, Phase II (KMG-II): from individual species to whole genera.</title>
        <authorList>
            <person name="Goeker M."/>
        </authorList>
    </citation>
    <scope>NUCLEOTIDE SEQUENCE [LARGE SCALE GENOMIC DNA]</scope>
    <source>
        <strain evidence="1 2">DSM 15986</strain>
    </source>
</reference>
<name>A0A3E0DES2_9BACT</name>
<dbReference type="AlphaFoldDB" id="A0A3E0DES2"/>
<evidence type="ECO:0000313" key="2">
    <source>
        <dbReference type="Proteomes" id="UP000256405"/>
    </source>
</evidence>
<dbReference type="Proteomes" id="UP000256405">
    <property type="component" value="Unassembled WGS sequence"/>
</dbReference>
<gene>
    <name evidence="1" type="ORF">C8N25_12949</name>
</gene>
<sequence>MTEGCIPGGGLMYPCSRIIILAAGGVADVVYGGDIISRTSYKIKGDIIKIEKSDQFGLELTFKKLEDGSLREEGDKSIWLKQKN</sequence>
<keyword evidence="2" id="KW-1185">Reference proteome</keyword>
<comment type="caution">
    <text evidence="1">The sequence shown here is derived from an EMBL/GenBank/DDBJ whole genome shotgun (WGS) entry which is preliminary data.</text>
</comment>
<evidence type="ECO:0000313" key="1">
    <source>
        <dbReference type="EMBL" id="REG81104.1"/>
    </source>
</evidence>